<dbReference type="EMBL" id="JAANYQ010000001">
    <property type="protein sequence ID" value="KAF4126999.1"/>
    <property type="molecule type" value="Genomic_DNA"/>
</dbReference>
<keyword evidence="2" id="KW-0472">Membrane</keyword>
<feature type="region of interest" description="Disordered" evidence="1">
    <location>
        <begin position="542"/>
        <end position="567"/>
    </location>
</feature>
<dbReference type="AlphaFoldDB" id="A0A9P4Z3Y8"/>
<feature type="chain" id="PRO_5040134251" evidence="3">
    <location>
        <begin position="21"/>
        <end position="617"/>
    </location>
</feature>
<name>A0A9P4Z3Y8_9HYPO</name>
<keyword evidence="3" id="KW-0732">Signal</keyword>
<organism evidence="4 5">
    <name type="scientific">Geosmithia morbida</name>
    <dbReference type="NCBI Taxonomy" id="1094350"/>
    <lineage>
        <taxon>Eukaryota</taxon>
        <taxon>Fungi</taxon>
        <taxon>Dikarya</taxon>
        <taxon>Ascomycota</taxon>
        <taxon>Pezizomycotina</taxon>
        <taxon>Sordariomycetes</taxon>
        <taxon>Hypocreomycetidae</taxon>
        <taxon>Hypocreales</taxon>
        <taxon>Bionectriaceae</taxon>
        <taxon>Geosmithia</taxon>
    </lineage>
</organism>
<dbReference type="GeneID" id="55966967"/>
<dbReference type="InterPro" id="IPR053143">
    <property type="entry name" value="Arylsulfate_ST"/>
</dbReference>
<comment type="caution">
    <text evidence="4">The sequence shown here is derived from an EMBL/GenBank/DDBJ whole genome shotgun (WGS) entry which is preliminary data.</text>
</comment>
<dbReference type="PANTHER" id="PTHR35340">
    <property type="entry name" value="PQQ ENZYME REPEAT PROTEIN-RELATED"/>
    <property type="match status" value="1"/>
</dbReference>
<dbReference type="PANTHER" id="PTHR35340:SF5">
    <property type="entry name" value="ASST-DOMAIN-CONTAINING PROTEIN"/>
    <property type="match status" value="1"/>
</dbReference>
<protein>
    <submittedName>
        <fullName evidence="4">Arylsulfotransferase (ASST)</fullName>
    </submittedName>
</protein>
<dbReference type="Proteomes" id="UP000749293">
    <property type="component" value="Unassembled WGS sequence"/>
</dbReference>
<dbReference type="InterPro" id="IPR039535">
    <property type="entry name" value="ASST-like"/>
</dbReference>
<evidence type="ECO:0000256" key="2">
    <source>
        <dbReference type="SAM" id="Phobius"/>
    </source>
</evidence>
<evidence type="ECO:0000313" key="4">
    <source>
        <dbReference type="EMBL" id="KAF4126999.1"/>
    </source>
</evidence>
<dbReference type="Pfam" id="PF14269">
    <property type="entry name" value="Arylsulfotran_2"/>
    <property type="match status" value="1"/>
</dbReference>
<gene>
    <name evidence="4" type="ORF">GMORB2_0737</name>
</gene>
<feature type="compositionally biased region" description="Basic and acidic residues" evidence="1">
    <location>
        <begin position="374"/>
        <end position="384"/>
    </location>
</feature>
<reference evidence="4" key="1">
    <citation type="submission" date="2020-03" db="EMBL/GenBank/DDBJ databases">
        <title>Site-based positive gene gene selection in Geosmithia morbida across the United States reveals a broad range of putative effectors and factors for local host and environmental adapation.</title>
        <authorList>
            <person name="Onufrak A."/>
            <person name="Murdoch R.W."/>
            <person name="Gazis R."/>
            <person name="Huff M."/>
            <person name="Staton M."/>
            <person name="Klingeman W."/>
            <person name="Hadziabdic D."/>
        </authorList>
    </citation>
    <scope>NUCLEOTIDE SEQUENCE</scope>
    <source>
        <strain evidence="4">1262</strain>
    </source>
</reference>
<evidence type="ECO:0000256" key="3">
    <source>
        <dbReference type="SAM" id="SignalP"/>
    </source>
</evidence>
<keyword evidence="2" id="KW-0812">Transmembrane</keyword>
<evidence type="ECO:0000313" key="5">
    <source>
        <dbReference type="Proteomes" id="UP000749293"/>
    </source>
</evidence>
<feature type="signal peptide" evidence="3">
    <location>
        <begin position="1"/>
        <end position="20"/>
    </location>
</feature>
<feature type="compositionally biased region" description="Low complexity" evidence="1">
    <location>
        <begin position="554"/>
        <end position="567"/>
    </location>
</feature>
<keyword evidence="2" id="KW-1133">Transmembrane helix</keyword>
<feature type="region of interest" description="Disordered" evidence="1">
    <location>
        <begin position="372"/>
        <end position="398"/>
    </location>
</feature>
<proteinExistence type="predicted"/>
<keyword evidence="5" id="KW-1185">Reference proteome</keyword>
<dbReference type="OrthoDB" id="5427350at2759"/>
<accession>A0A9P4Z3Y8</accession>
<dbReference type="RefSeq" id="XP_035325651.1">
    <property type="nucleotide sequence ID" value="XM_035462721.1"/>
</dbReference>
<evidence type="ECO:0000256" key="1">
    <source>
        <dbReference type="SAM" id="MobiDB-lite"/>
    </source>
</evidence>
<sequence length="617" mass="67517">MVSPVTVLMGVSAAAGAVSAADILSASSVDDFNRLVDESDGFPRQTFKSSAVVAPILHVNSWDRSLTDDSLYLFIGNNMHRAGAGAGPMIFDAADLSLVYADQTWDNSYHCEPRTIGGETHLTFWASGGGDVCVVVDSGYNVRYRLHAAAPHSNDMHDLDVTDQGTAVFTTHRTIPFDCTLWGGPGPDECLVHDTGFQELDMDTGEVVFEWFAADHWAPGDSHARYEAGDFGLDADRRGAYDLSHLNGARKTSGGHYLVSSRHYWHIQLVNGTSGDPIWTLGGNGNDFRDLSGGRATDFAWQHNPRFYRDESHITLFDNHAENQGDCGDDCHARGMLVEIDTDNMTARLVREYYHPGHLDSLAMGGMQIIESQPRGERSDESRFEGSGQGEPSEDRREGNAIVAWGWTPSFVEYTPDGRVAMDLQKGKVGVGRQADMFAYRVFKAPWSGKPSWPPSMAVEADGDEAVVYMSWNGATDVSSWNVYTTSSPIDQVTKFDPVASIPRDGFETSVVVSTDNLDRYVVVAALDRDGRILGTTSPFDVEQQQEETDSDSGPHQQSQTQQGTRTRHALSLGGAAVGLGLICVLSYSALYFYQRWRAAGGSVAKYGKYIPLRGSW</sequence>
<feature type="transmembrane region" description="Helical" evidence="2">
    <location>
        <begin position="570"/>
        <end position="594"/>
    </location>
</feature>